<evidence type="ECO:0000256" key="1">
    <source>
        <dbReference type="SAM" id="MobiDB-lite"/>
    </source>
</evidence>
<dbReference type="Proteomes" id="UP000334990">
    <property type="component" value="Unassembled WGS sequence"/>
</dbReference>
<sequence length="69" mass="7754">MPGVQTACTPNVIEEGFLNSTHQNVARRTAPDDRRRKIVTITRRYSRASTFSSSPLTTELAIPRQAPRK</sequence>
<evidence type="ECO:0000313" key="2">
    <source>
        <dbReference type="EMBL" id="GES00987.1"/>
    </source>
</evidence>
<protein>
    <submittedName>
        <fullName evidence="2">Uncharacterized protein</fullName>
    </submittedName>
</protein>
<gene>
    <name evidence="2" type="ORF">Acor_30510</name>
</gene>
<reference evidence="2 3" key="1">
    <citation type="submission" date="2019-10" db="EMBL/GenBank/DDBJ databases">
        <title>Whole genome shotgun sequence of Acrocarpospora corrugata NBRC 13972.</title>
        <authorList>
            <person name="Ichikawa N."/>
            <person name="Kimura A."/>
            <person name="Kitahashi Y."/>
            <person name="Komaki H."/>
            <person name="Oguchi A."/>
        </authorList>
    </citation>
    <scope>NUCLEOTIDE SEQUENCE [LARGE SCALE GENOMIC DNA]</scope>
    <source>
        <strain evidence="2 3">NBRC 13972</strain>
    </source>
</reference>
<accession>A0A5M3VVY7</accession>
<dbReference type="EMBL" id="BLAD01000047">
    <property type="protein sequence ID" value="GES00987.1"/>
    <property type="molecule type" value="Genomic_DNA"/>
</dbReference>
<name>A0A5M3VVY7_9ACTN</name>
<feature type="compositionally biased region" description="Polar residues" evidence="1">
    <location>
        <begin position="48"/>
        <end position="57"/>
    </location>
</feature>
<proteinExistence type="predicted"/>
<comment type="caution">
    <text evidence="2">The sequence shown here is derived from an EMBL/GenBank/DDBJ whole genome shotgun (WGS) entry which is preliminary data.</text>
</comment>
<dbReference type="AlphaFoldDB" id="A0A5M3VVY7"/>
<evidence type="ECO:0000313" key="3">
    <source>
        <dbReference type="Proteomes" id="UP000334990"/>
    </source>
</evidence>
<organism evidence="2 3">
    <name type="scientific">Acrocarpospora corrugata</name>
    <dbReference type="NCBI Taxonomy" id="35763"/>
    <lineage>
        <taxon>Bacteria</taxon>
        <taxon>Bacillati</taxon>
        <taxon>Actinomycetota</taxon>
        <taxon>Actinomycetes</taxon>
        <taxon>Streptosporangiales</taxon>
        <taxon>Streptosporangiaceae</taxon>
        <taxon>Acrocarpospora</taxon>
    </lineage>
</organism>
<feature type="region of interest" description="Disordered" evidence="1">
    <location>
        <begin position="48"/>
        <end position="69"/>
    </location>
</feature>
<keyword evidence="3" id="KW-1185">Reference proteome</keyword>